<protein>
    <submittedName>
        <fullName evidence="2">Uracil DNA glycosylase superfamily protein</fullName>
    </submittedName>
</protein>
<name>A0A368VLT6_9BACL</name>
<evidence type="ECO:0000259" key="1">
    <source>
        <dbReference type="Pfam" id="PF03167"/>
    </source>
</evidence>
<evidence type="ECO:0000313" key="2">
    <source>
        <dbReference type="EMBL" id="RCW42498.1"/>
    </source>
</evidence>
<dbReference type="Proteomes" id="UP000252415">
    <property type="component" value="Unassembled WGS sequence"/>
</dbReference>
<feature type="domain" description="Uracil-DNA glycosylase-like" evidence="1">
    <location>
        <begin position="45"/>
        <end position="232"/>
    </location>
</feature>
<reference evidence="2 3" key="1">
    <citation type="submission" date="2018-07" db="EMBL/GenBank/DDBJ databases">
        <title>Genomic Encyclopedia of Type Strains, Phase III (KMG-III): the genomes of soil and plant-associated and newly described type strains.</title>
        <authorList>
            <person name="Whitman W."/>
        </authorList>
    </citation>
    <scope>NUCLEOTIDE SEQUENCE [LARGE SCALE GENOMIC DNA]</scope>
    <source>
        <strain evidence="2 3">CECT 7506</strain>
    </source>
</reference>
<accession>A0A368VLT6</accession>
<organism evidence="2 3">
    <name type="scientific">Paenibacillus prosopidis</name>
    <dbReference type="NCBI Taxonomy" id="630520"/>
    <lineage>
        <taxon>Bacteria</taxon>
        <taxon>Bacillati</taxon>
        <taxon>Bacillota</taxon>
        <taxon>Bacilli</taxon>
        <taxon>Bacillales</taxon>
        <taxon>Paenibacillaceae</taxon>
        <taxon>Paenibacillus</taxon>
    </lineage>
</organism>
<keyword evidence="3" id="KW-1185">Reference proteome</keyword>
<gene>
    <name evidence="2" type="ORF">DFP97_11660</name>
</gene>
<dbReference type="InterPro" id="IPR005122">
    <property type="entry name" value="Uracil-DNA_glycosylase-like"/>
</dbReference>
<dbReference type="Pfam" id="PF03167">
    <property type="entry name" value="UDG"/>
    <property type="match status" value="1"/>
</dbReference>
<dbReference type="SUPFAM" id="SSF52141">
    <property type="entry name" value="Uracil-DNA glycosylase-like"/>
    <property type="match status" value="1"/>
</dbReference>
<dbReference type="InterPro" id="IPR036895">
    <property type="entry name" value="Uracil-DNA_glycosylase-like_sf"/>
</dbReference>
<dbReference type="Gene3D" id="3.40.470.10">
    <property type="entry name" value="Uracil-DNA glycosylase-like domain"/>
    <property type="match status" value="1"/>
</dbReference>
<dbReference type="OrthoDB" id="573462at2"/>
<evidence type="ECO:0000313" key="3">
    <source>
        <dbReference type="Proteomes" id="UP000252415"/>
    </source>
</evidence>
<sequence>MSQIENYKDAILSLASGSLSKEHLFVKDFLLQEKGDLSIYYVPYDYVNEQAKVMIVGITPGFTQMQLAFRSARADLIAGVSPWQIDKNAKKLASFAGSMRKNLIEMLNDIGLPGAIGIDNSGALFEERRDLLHTTSVIRYPVFRKGKNYTGHNPAILKSETLYHYAESILLPELTAVKDALVIPLGKSVSEVIRAFAHKGWVNEERCLFDMPHPSGANGHRIKQFEQSKAKLKQQIEAWFS</sequence>
<proteinExistence type="predicted"/>
<dbReference type="EMBL" id="QPJD01000016">
    <property type="protein sequence ID" value="RCW42498.1"/>
    <property type="molecule type" value="Genomic_DNA"/>
</dbReference>
<dbReference type="RefSeq" id="WP_114382668.1">
    <property type="nucleotide sequence ID" value="NZ_QPJD01000016.1"/>
</dbReference>
<comment type="caution">
    <text evidence="2">The sequence shown here is derived from an EMBL/GenBank/DDBJ whole genome shotgun (WGS) entry which is preliminary data.</text>
</comment>
<dbReference type="AlphaFoldDB" id="A0A368VLT6"/>